<dbReference type="InterPro" id="IPR027417">
    <property type="entry name" value="P-loop_NTPase"/>
</dbReference>
<sequence length="1368" mass="149259">MTNTPGLLQPEAPIPKGDVARQAVDSLRGYAYQVTAAALAWIDLSDHGRLFLEVAEDYAEVAGPALNATQVKDTSSRVATLKDENVRAAIASFVQLVKDNPTHDVTLHYFTTSMLGTEHLTSDRIRGEAGLQYWRRAAAKADVKPIRKVLKGSDFPKAVRDFVNDRDDEALRHDLLQRIHWDCGRPNIDVLRQELEEHLIVLGRDKYGLSSDESLGLADVLICQVLMRSIQKQPAQRVLTRAALYDTVDRARGVYVRRSDAMSMEGFATTMAQGGAGAASSLQLTIAEPGWIVRSEALSASTGMIRRENVELKILHALRDEGACVVFGASGLGKSSLVQRVAMALGGAFVIADLRDVSVEDARARLDELFRRSADFARKTVVLEDLNHLDDPRISRSLVKLVEALRRRDCTMVVTCYRVPLTRSIHGLNLSAACIVECPYFTADETTELVGLHGGDAKVWGAVAHAVGAFGHPQLVFAFVVGMRARGWPREELVDVVGKGFSSGDIDAELEVARRTLVGTLGEDPRSLLYRLSLAIGRFDRALAFVIARVAPEIMRSGEHLDGLIGPWIETVAAGSYRVSPLAARSGQAMIPADERLAIHSAIAGHHLSGHVISGDNVDVILAHALAGKNSTVLFKVSCAIIMAQRAILARLGSSVPALLVFGFDRPIFAENLAVSALLRLAQFKLIGESNRGDNIASCARALFTEMKVIPRKPTEGGFQAVAYSTVLSTMGIANHLDDWLVRLEEFRRLSGESEYLQSLADRFEQGSQNHVDMFGTLFAIGAQGISSVARLEQIIDELSALTPERRDQFLSVLAIESADFSTFIKAPWVADRPANPAQALVHAERYARMAARTKSWSIQSITVQCWISRAVMFDEYADERDEALSVLDSAEQILGEDIALTRARAAIYFRAKDYVTALRLSKKVADQIGLNDPVERAFALREAAISAANVDDWNLARSWFLEAKTAADQCSIPDMSVMAVGLVADASVAAAYSGHLADALRGLAQAMKALPSIAPDSSLRAAFCHRLVRHTVLWMLSHVGKRGILIEGTPPFMTPGVCSNPEPSERILSSQLWSLDGSWYVLAEAEVLSGQDVGITASLPDQLTAGSIWTMEIGLRGALIQKAIEHSNLRPFVAHLWRFVEAMATAATHKHLIGTPMKGQDFPRGDIPSLARDVATPGVTSTLIDAVFSYAICAVCNGLDPNVENIVSALQAELGGPFPGMDELILPSDRDRPHPTGGMKEGLLRGFRLFKSGGAPLPPKHYVMLAIWFYDWAEPSNFKPQLIPAIARWMRRVWTRIVESETFKLSMPRVTVPPIERALAVEQDDTAFLAVLILAAAPAAQRSLPADMVEKFKALCWRPDPASVGER</sequence>
<gene>
    <name evidence="1" type="ORF">ISS99_07505</name>
</gene>
<accession>A0ABS2KDW2</accession>
<evidence type="ECO:0008006" key="3">
    <source>
        <dbReference type="Google" id="ProtNLM"/>
    </source>
</evidence>
<protein>
    <recommendedName>
        <fullName evidence="3">AAA+ ATPase domain-containing protein</fullName>
    </recommendedName>
</protein>
<name>A0ABS2KDW2_9GAMM</name>
<dbReference type="SUPFAM" id="SSF52540">
    <property type="entry name" value="P-loop containing nucleoside triphosphate hydrolases"/>
    <property type="match status" value="1"/>
</dbReference>
<dbReference type="EMBL" id="JADIKF010000037">
    <property type="protein sequence ID" value="MBM7129366.1"/>
    <property type="molecule type" value="Genomic_DNA"/>
</dbReference>
<organism evidence="1 2">
    <name type="scientific">Dyella mobilis</name>
    <dbReference type="NCBI Taxonomy" id="1849582"/>
    <lineage>
        <taxon>Bacteria</taxon>
        <taxon>Pseudomonadati</taxon>
        <taxon>Pseudomonadota</taxon>
        <taxon>Gammaproteobacteria</taxon>
        <taxon>Lysobacterales</taxon>
        <taxon>Rhodanobacteraceae</taxon>
        <taxon>Dyella</taxon>
    </lineage>
</organism>
<proteinExistence type="predicted"/>
<dbReference type="Proteomes" id="UP001430193">
    <property type="component" value="Unassembled WGS sequence"/>
</dbReference>
<comment type="caution">
    <text evidence="1">The sequence shown here is derived from an EMBL/GenBank/DDBJ whole genome shotgun (WGS) entry which is preliminary data.</text>
</comment>
<evidence type="ECO:0000313" key="1">
    <source>
        <dbReference type="EMBL" id="MBM7129366.1"/>
    </source>
</evidence>
<keyword evidence="2" id="KW-1185">Reference proteome</keyword>
<evidence type="ECO:0000313" key="2">
    <source>
        <dbReference type="Proteomes" id="UP001430193"/>
    </source>
</evidence>
<dbReference type="RefSeq" id="WP_204630971.1">
    <property type="nucleotide sequence ID" value="NZ_BSOC01000004.1"/>
</dbReference>
<reference evidence="1" key="1">
    <citation type="submission" date="2020-10" db="EMBL/GenBank/DDBJ databases">
        <title>Phylogeny of dyella-like bacteria.</title>
        <authorList>
            <person name="Fu J."/>
        </authorList>
    </citation>
    <scope>NUCLEOTIDE SEQUENCE</scope>
    <source>
        <strain evidence="1">DHON07</strain>
    </source>
</reference>